<dbReference type="Proteomes" id="UP001163321">
    <property type="component" value="Chromosome 4"/>
</dbReference>
<protein>
    <submittedName>
        <fullName evidence="1">Uncharacterized protein</fullName>
    </submittedName>
</protein>
<dbReference type="EMBL" id="CM047583">
    <property type="protein sequence ID" value="KAI9912418.1"/>
    <property type="molecule type" value="Genomic_DNA"/>
</dbReference>
<organism evidence="1 2">
    <name type="scientific">Peronosclerospora sorghi</name>
    <dbReference type="NCBI Taxonomy" id="230839"/>
    <lineage>
        <taxon>Eukaryota</taxon>
        <taxon>Sar</taxon>
        <taxon>Stramenopiles</taxon>
        <taxon>Oomycota</taxon>
        <taxon>Peronosporomycetes</taxon>
        <taxon>Peronosporales</taxon>
        <taxon>Peronosporaceae</taxon>
        <taxon>Peronosclerospora</taxon>
    </lineage>
</organism>
<gene>
    <name evidence="1" type="ORF">PsorP6_005215</name>
</gene>
<accession>A0ACC0W2T1</accession>
<evidence type="ECO:0000313" key="1">
    <source>
        <dbReference type="EMBL" id="KAI9912418.1"/>
    </source>
</evidence>
<keyword evidence="2" id="KW-1185">Reference proteome</keyword>
<evidence type="ECO:0000313" key="2">
    <source>
        <dbReference type="Proteomes" id="UP001163321"/>
    </source>
</evidence>
<reference evidence="1 2" key="1">
    <citation type="journal article" date="2022" name="bioRxiv">
        <title>The genome of the oomycete Peronosclerospora sorghi, a cosmopolitan pathogen of maize and sorghum, is inflated with dispersed pseudogenes.</title>
        <authorList>
            <person name="Fletcher K."/>
            <person name="Martin F."/>
            <person name="Isakeit T."/>
            <person name="Cavanaugh K."/>
            <person name="Magill C."/>
            <person name="Michelmore R."/>
        </authorList>
    </citation>
    <scope>NUCLEOTIDE SEQUENCE [LARGE SCALE GENOMIC DNA]</scope>
    <source>
        <strain evidence="1">P6</strain>
    </source>
</reference>
<proteinExistence type="predicted"/>
<sequence>MFSFLGVRSVEAGMIELKTVRPLFYRLLPTYKATQDELPRQRAELKKKSASVCQEVFVPPRQTGRAKEARRERVHAPTFSATSGEG</sequence>
<comment type="caution">
    <text evidence="1">The sequence shown here is derived from an EMBL/GenBank/DDBJ whole genome shotgun (WGS) entry which is preliminary data.</text>
</comment>
<name>A0ACC0W2T1_9STRA</name>